<dbReference type="EMBL" id="AWEY01000020">
    <property type="protein sequence ID" value="ERK39459.1"/>
    <property type="molecule type" value="Genomic_DNA"/>
</dbReference>
<organism evidence="1 2">
    <name type="scientific">Segatella baroniae F0067</name>
    <dbReference type="NCBI Taxonomy" id="1115809"/>
    <lineage>
        <taxon>Bacteria</taxon>
        <taxon>Pseudomonadati</taxon>
        <taxon>Bacteroidota</taxon>
        <taxon>Bacteroidia</taxon>
        <taxon>Bacteroidales</taxon>
        <taxon>Prevotellaceae</taxon>
        <taxon>Segatella</taxon>
    </lineage>
</organism>
<proteinExistence type="predicted"/>
<evidence type="ECO:0000313" key="1">
    <source>
        <dbReference type="EMBL" id="ERK39459.1"/>
    </source>
</evidence>
<sequence length="49" mass="5675">MQAESAAFEKRRRKYGLKTVFLQDEEGISRHEQLHTSIHGFSQGHQSDC</sequence>
<protein>
    <submittedName>
        <fullName evidence="1">Uncharacterized protein</fullName>
    </submittedName>
</protein>
<evidence type="ECO:0000313" key="2">
    <source>
        <dbReference type="Proteomes" id="UP000016648"/>
    </source>
</evidence>
<gene>
    <name evidence="1" type="ORF">HMPREF9135_1629</name>
</gene>
<dbReference type="AlphaFoldDB" id="U2P6Z8"/>
<dbReference type="PATRIC" id="fig|1115809.3.peg.1183"/>
<accession>U2P6Z8</accession>
<keyword evidence="2" id="KW-1185">Reference proteome</keyword>
<comment type="caution">
    <text evidence="1">The sequence shown here is derived from an EMBL/GenBank/DDBJ whole genome shotgun (WGS) entry which is preliminary data.</text>
</comment>
<reference evidence="1 2" key="1">
    <citation type="submission" date="2013-08" db="EMBL/GenBank/DDBJ databases">
        <authorList>
            <person name="Durkin A.S."/>
            <person name="Haft D.R."/>
            <person name="McCorrison J."/>
            <person name="Torralba M."/>
            <person name="Gillis M."/>
            <person name="Haft D.H."/>
            <person name="Methe B."/>
            <person name="Sutton G."/>
            <person name="Nelson K.E."/>
        </authorList>
    </citation>
    <scope>NUCLEOTIDE SEQUENCE [LARGE SCALE GENOMIC DNA]</scope>
    <source>
        <strain evidence="1 2">F0067</strain>
    </source>
</reference>
<name>U2P6Z8_9BACT</name>
<dbReference type="Proteomes" id="UP000016648">
    <property type="component" value="Unassembled WGS sequence"/>
</dbReference>